<evidence type="ECO:0000259" key="3">
    <source>
        <dbReference type="Pfam" id="PF00892"/>
    </source>
</evidence>
<dbReference type="InterPro" id="IPR037185">
    <property type="entry name" value="EmrE-like"/>
</dbReference>
<dbReference type="EMBL" id="DVHH01000106">
    <property type="protein sequence ID" value="HIR54796.1"/>
    <property type="molecule type" value="Genomic_DNA"/>
</dbReference>
<protein>
    <submittedName>
        <fullName evidence="4">EamA family transporter</fullName>
    </submittedName>
</protein>
<organism evidence="4 5">
    <name type="scientific">Candidatus Scatomorpha intestinigallinarum</name>
    <dbReference type="NCBI Taxonomy" id="2840923"/>
    <lineage>
        <taxon>Bacteria</taxon>
        <taxon>Bacillati</taxon>
        <taxon>Bacillota</taxon>
        <taxon>Clostridia</taxon>
        <taxon>Eubacteriales</taxon>
        <taxon>Candidatus Scatomorpha</taxon>
    </lineage>
</organism>
<feature type="transmembrane region" description="Helical" evidence="2">
    <location>
        <begin position="32"/>
        <end position="52"/>
    </location>
</feature>
<proteinExistence type="inferred from homology"/>
<dbReference type="GO" id="GO:0016020">
    <property type="term" value="C:membrane"/>
    <property type="evidence" value="ECO:0007669"/>
    <property type="project" value="InterPro"/>
</dbReference>
<feature type="transmembrane region" description="Helical" evidence="2">
    <location>
        <begin position="196"/>
        <end position="217"/>
    </location>
</feature>
<comment type="similarity">
    <text evidence="1">Belongs to the EamA transporter family.</text>
</comment>
<reference evidence="4" key="1">
    <citation type="submission" date="2020-10" db="EMBL/GenBank/DDBJ databases">
        <authorList>
            <person name="Gilroy R."/>
        </authorList>
    </citation>
    <scope>NUCLEOTIDE SEQUENCE</scope>
    <source>
        <strain evidence="4">ChiGjej3B3-7149</strain>
    </source>
</reference>
<evidence type="ECO:0000256" key="2">
    <source>
        <dbReference type="SAM" id="Phobius"/>
    </source>
</evidence>
<dbReference type="Proteomes" id="UP000824238">
    <property type="component" value="Unassembled WGS sequence"/>
</dbReference>
<keyword evidence="2" id="KW-1133">Transmembrane helix</keyword>
<sequence>MTRNRAILEMLLCAALWSIAGIFIKLIPWNSIVIAGLRSLIAGLVMFVYMRARGIGFTADRRSLAGGTALCLTLTCFVAANKLTTAANSIVLQFTAPMFIVVFSALFLKKRFSRADVLAVVLTMAGISLFFFDQLTPGHLAGNCVAIFAGMAFACYYMSLEGASESQRMSAILIAHGLTFLVGLPFTFVYPPELSAAPVACILVLGVVQLGIPYVLLGRASGACPPLACSLLGAVEPLLNPVWVFIFDGEAPGLWALIGGVVVVATITVWCVYGDLRGKKAGAA</sequence>
<dbReference type="InterPro" id="IPR000620">
    <property type="entry name" value="EamA_dom"/>
</dbReference>
<gene>
    <name evidence="4" type="ORF">IAD36_04225</name>
</gene>
<evidence type="ECO:0000256" key="1">
    <source>
        <dbReference type="ARBA" id="ARBA00007362"/>
    </source>
</evidence>
<feature type="transmembrane region" description="Helical" evidence="2">
    <location>
        <begin position="171"/>
        <end position="190"/>
    </location>
</feature>
<feature type="transmembrane region" description="Helical" evidence="2">
    <location>
        <begin position="253"/>
        <end position="273"/>
    </location>
</feature>
<evidence type="ECO:0000313" key="5">
    <source>
        <dbReference type="Proteomes" id="UP000824238"/>
    </source>
</evidence>
<name>A0A9D1DL41_9FIRM</name>
<feature type="transmembrane region" description="Helical" evidence="2">
    <location>
        <begin position="7"/>
        <end position="26"/>
    </location>
</feature>
<feature type="transmembrane region" description="Helical" evidence="2">
    <location>
        <begin position="229"/>
        <end position="247"/>
    </location>
</feature>
<dbReference type="SUPFAM" id="SSF103481">
    <property type="entry name" value="Multidrug resistance efflux transporter EmrE"/>
    <property type="match status" value="2"/>
</dbReference>
<dbReference type="Pfam" id="PF00892">
    <property type="entry name" value="EamA"/>
    <property type="match status" value="1"/>
</dbReference>
<dbReference type="PANTHER" id="PTHR22911:SF79">
    <property type="entry name" value="MOBA-LIKE NTP TRANSFERASE DOMAIN-CONTAINING PROTEIN"/>
    <property type="match status" value="1"/>
</dbReference>
<accession>A0A9D1DL41</accession>
<feature type="transmembrane region" description="Helical" evidence="2">
    <location>
        <begin position="138"/>
        <end position="159"/>
    </location>
</feature>
<evidence type="ECO:0000313" key="4">
    <source>
        <dbReference type="EMBL" id="HIR54796.1"/>
    </source>
</evidence>
<dbReference type="AlphaFoldDB" id="A0A9D1DL41"/>
<feature type="transmembrane region" description="Helical" evidence="2">
    <location>
        <begin position="90"/>
        <end position="108"/>
    </location>
</feature>
<feature type="domain" description="EamA" evidence="3">
    <location>
        <begin position="6"/>
        <end position="131"/>
    </location>
</feature>
<reference evidence="4" key="2">
    <citation type="journal article" date="2021" name="PeerJ">
        <title>Extensive microbial diversity within the chicken gut microbiome revealed by metagenomics and culture.</title>
        <authorList>
            <person name="Gilroy R."/>
            <person name="Ravi A."/>
            <person name="Getino M."/>
            <person name="Pursley I."/>
            <person name="Horton D.L."/>
            <person name="Alikhan N.F."/>
            <person name="Baker D."/>
            <person name="Gharbi K."/>
            <person name="Hall N."/>
            <person name="Watson M."/>
            <person name="Adriaenssens E.M."/>
            <person name="Foster-Nyarko E."/>
            <person name="Jarju S."/>
            <person name="Secka A."/>
            <person name="Antonio M."/>
            <person name="Oren A."/>
            <person name="Chaudhuri R.R."/>
            <person name="La Ragione R."/>
            <person name="Hildebrand F."/>
            <person name="Pallen M.J."/>
        </authorList>
    </citation>
    <scope>NUCLEOTIDE SEQUENCE</scope>
    <source>
        <strain evidence="4">ChiGjej3B3-7149</strain>
    </source>
</reference>
<feature type="transmembrane region" description="Helical" evidence="2">
    <location>
        <begin position="115"/>
        <end position="132"/>
    </location>
</feature>
<comment type="caution">
    <text evidence="4">The sequence shown here is derived from an EMBL/GenBank/DDBJ whole genome shotgun (WGS) entry which is preliminary data.</text>
</comment>
<keyword evidence="2" id="KW-0472">Membrane</keyword>
<keyword evidence="2" id="KW-0812">Transmembrane</keyword>
<dbReference type="PANTHER" id="PTHR22911">
    <property type="entry name" value="ACYL-MALONYL CONDENSING ENZYME-RELATED"/>
    <property type="match status" value="1"/>
</dbReference>
<feature type="transmembrane region" description="Helical" evidence="2">
    <location>
        <begin position="64"/>
        <end position="84"/>
    </location>
</feature>